<dbReference type="InParanoid" id="A0A5G2QCS7"/>
<name>A0A5G2QCS7_PIG</name>
<keyword evidence="3" id="KW-1185">Reference proteome</keyword>
<dbReference type="Proteomes" id="UP000008227">
    <property type="component" value="Unassembled WGS sequence"/>
</dbReference>
<proteinExistence type="predicted"/>
<reference evidence="2" key="3">
    <citation type="submission" date="2025-09" db="UniProtKB">
        <authorList>
            <consortium name="Ensembl"/>
        </authorList>
    </citation>
    <scope>IDENTIFICATION</scope>
</reference>
<organism evidence="2 3">
    <name type="scientific">Sus scrofa</name>
    <name type="common">Pig</name>
    <dbReference type="NCBI Taxonomy" id="9823"/>
    <lineage>
        <taxon>Eukaryota</taxon>
        <taxon>Metazoa</taxon>
        <taxon>Chordata</taxon>
        <taxon>Craniata</taxon>
        <taxon>Vertebrata</taxon>
        <taxon>Euteleostomi</taxon>
        <taxon>Mammalia</taxon>
        <taxon>Eutheria</taxon>
        <taxon>Laurasiatheria</taxon>
        <taxon>Artiodactyla</taxon>
        <taxon>Suina</taxon>
        <taxon>Suidae</taxon>
        <taxon>Sus</taxon>
    </lineage>
</organism>
<protein>
    <submittedName>
        <fullName evidence="2">Uncharacterized protein</fullName>
    </submittedName>
</protein>
<reference evidence="2" key="2">
    <citation type="submission" date="2025-08" db="UniProtKB">
        <authorList>
            <consortium name="Ensembl"/>
        </authorList>
    </citation>
    <scope>IDENTIFICATION</scope>
</reference>
<accession>A0A5G2QCS7</accession>
<evidence type="ECO:0000256" key="1">
    <source>
        <dbReference type="SAM" id="MobiDB-lite"/>
    </source>
</evidence>
<dbReference type="Ensembl" id="ENSSSCT00000071002.1">
    <property type="protein sequence ID" value="ENSSSCP00000059839.1"/>
    <property type="gene ID" value="ENSSSCG00000046976.1"/>
</dbReference>
<evidence type="ECO:0000313" key="2">
    <source>
        <dbReference type="Ensembl" id="ENSSSCP00000059839.1"/>
    </source>
</evidence>
<reference evidence="2" key="1">
    <citation type="journal article" date="2020" name="Gigascience">
        <title>An improved pig reference genome sequence to enable pig genetics and genomics research.</title>
        <authorList>
            <person name="Warr A."/>
            <person name="Affara N."/>
            <person name="Aken B."/>
            <person name="Beiki H."/>
            <person name="Bickhart D.M."/>
            <person name="Billis K."/>
            <person name="Chow W."/>
            <person name="Eory L."/>
            <person name="Finlayson H.A."/>
            <person name="Flicek P."/>
            <person name="Giron C.G."/>
            <person name="Griffin D.K."/>
            <person name="Hall R."/>
            <person name="Hannum G."/>
            <person name="Hourlier T."/>
            <person name="Howe K."/>
            <person name="Hume D.A."/>
            <person name="Izuogu O."/>
            <person name="Kim K."/>
            <person name="Koren S."/>
            <person name="Liu H."/>
            <person name="Manchanda N."/>
            <person name="Martin F.J."/>
            <person name="Nonneman D.J."/>
            <person name="O'Connor R.E."/>
            <person name="Phillippy A.M."/>
            <person name="Rohrer G.A."/>
            <person name="Rosen B.D."/>
            <person name="Rund L.A."/>
            <person name="Sargent C.A."/>
            <person name="Schook L.B."/>
            <person name="Schroeder S.G."/>
            <person name="Schwartz A.S."/>
            <person name="Skinner B.M."/>
            <person name="Talbot R."/>
            <person name="Tseng E."/>
            <person name="Tuggle C.K."/>
            <person name="Watson M."/>
            <person name="Smith T.P.L."/>
            <person name="Archibald A.L."/>
        </authorList>
    </citation>
    <scope>NUCLEOTIDE SEQUENCE [LARGE SCALE GENOMIC DNA]</scope>
    <source>
        <strain evidence="2">Duroc</strain>
    </source>
</reference>
<feature type="region of interest" description="Disordered" evidence="1">
    <location>
        <begin position="37"/>
        <end position="63"/>
    </location>
</feature>
<evidence type="ECO:0000313" key="3">
    <source>
        <dbReference type="Proteomes" id="UP000008227"/>
    </source>
</evidence>
<dbReference type="AlphaFoldDB" id="A0A5G2QCS7"/>
<dbReference type="GeneTree" id="ENSGT00950000185050"/>
<sequence>MAPWFGSLGSGFGRSLGQVGGSVASFTGHILNVTEAVMRKGDEQGPEGAYDAGLGSRASEWHSGTGKIPQVGLLARPGDEPDVWGKVTLDRNSIRCQAWVHPGRPSWPTLTRNSSLGLDS</sequence>
<dbReference type="Bgee" id="ENSSSCG00000046976">
    <property type="expression patterns" value="Expressed in testis and 2 other cell types or tissues"/>
</dbReference>